<dbReference type="InParanoid" id="C8X5Y4"/>
<dbReference type="AlphaFoldDB" id="C8X5Y4"/>
<sequence length="109" mass="11673">MYAQLTLFDGPRSPELVAAAERAGTERIDPLLDSDPELRADLVARYVLTQPDGGSAVVVISRSEASLDKAIRLITTSELLPGEDPALLPGPSRVERYQVADVRSGDGAR</sequence>
<dbReference type="STRING" id="479431.Namu_0325"/>
<proteinExistence type="predicted"/>
<dbReference type="RefSeq" id="WP_012814230.1">
    <property type="nucleotide sequence ID" value="NC_013235.1"/>
</dbReference>
<dbReference type="HOGENOM" id="CLU_2181031_0_0_11"/>
<dbReference type="Proteomes" id="UP000002218">
    <property type="component" value="Chromosome"/>
</dbReference>
<protein>
    <submittedName>
        <fullName evidence="1">Uncharacterized protein</fullName>
    </submittedName>
</protein>
<accession>C8X5Y4</accession>
<evidence type="ECO:0000313" key="1">
    <source>
        <dbReference type="EMBL" id="ACV76755.1"/>
    </source>
</evidence>
<dbReference type="KEGG" id="nml:Namu_0325"/>
<keyword evidence="2" id="KW-1185">Reference proteome</keyword>
<reference evidence="2" key="1">
    <citation type="submission" date="2009-09" db="EMBL/GenBank/DDBJ databases">
        <title>The complete genome of Nakamurella multipartita DSM 44233.</title>
        <authorList>
            <consortium name="US DOE Joint Genome Institute (JGI-PGF)"/>
            <person name="Lucas S."/>
            <person name="Copeland A."/>
            <person name="Lapidus A."/>
            <person name="Glavina del Rio T."/>
            <person name="Dalin E."/>
            <person name="Tice H."/>
            <person name="Bruce D."/>
            <person name="Goodwin L."/>
            <person name="Pitluck S."/>
            <person name="Kyrpides N."/>
            <person name="Mavromatis K."/>
            <person name="Ivanova N."/>
            <person name="Ovchinnikova G."/>
            <person name="Sims D."/>
            <person name="Meincke L."/>
            <person name="Brettin T."/>
            <person name="Detter J.C."/>
            <person name="Han C."/>
            <person name="Larimer F."/>
            <person name="Land M."/>
            <person name="Hauser L."/>
            <person name="Markowitz V."/>
            <person name="Cheng J.-F."/>
            <person name="Hugenholtz P."/>
            <person name="Woyke T."/>
            <person name="Wu D."/>
            <person name="Klenk H.-P."/>
            <person name="Eisen J.A."/>
        </authorList>
    </citation>
    <scope>NUCLEOTIDE SEQUENCE [LARGE SCALE GENOMIC DNA]</scope>
    <source>
        <strain evidence="2">ATCC 700099 / DSM 44233 / CIP 104796 / JCM 9543 / NBRC 105858 / Y-104</strain>
    </source>
</reference>
<dbReference type="eggNOG" id="ENOG5033IAN">
    <property type="taxonomic scope" value="Bacteria"/>
</dbReference>
<organism evidence="1 2">
    <name type="scientific">Nakamurella multipartita (strain ATCC 700099 / DSM 44233 / CIP 104796 / JCM 9543 / NBRC 105858 / Y-104)</name>
    <name type="common">Microsphaera multipartita</name>
    <dbReference type="NCBI Taxonomy" id="479431"/>
    <lineage>
        <taxon>Bacteria</taxon>
        <taxon>Bacillati</taxon>
        <taxon>Actinomycetota</taxon>
        <taxon>Actinomycetes</taxon>
        <taxon>Nakamurellales</taxon>
        <taxon>Nakamurellaceae</taxon>
        <taxon>Nakamurella</taxon>
    </lineage>
</organism>
<gene>
    <name evidence="1" type="ordered locus">Namu_0325</name>
</gene>
<dbReference type="EMBL" id="CP001737">
    <property type="protein sequence ID" value="ACV76755.1"/>
    <property type="molecule type" value="Genomic_DNA"/>
</dbReference>
<reference evidence="1 2" key="2">
    <citation type="journal article" date="2010" name="Stand. Genomic Sci.">
        <title>Complete genome sequence of Nakamurella multipartita type strain (Y-104).</title>
        <authorList>
            <person name="Tice H."/>
            <person name="Mayilraj S."/>
            <person name="Sims D."/>
            <person name="Lapidus A."/>
            <person name="Nolan M."/>
            <person name="Lucas S."/>
            <person name="Glavina Del Rio T."/>
            <person name="Copeland A."/>
            <person name="Cheng J.F."/>
            <person name="Meincke L."/>
            <person name="Bruce D."/>
            <person name="Goodwin L."/>
            <person name="Pitluck S."/>
            <person name="Ivanova N."/>
            <person name="Mavromatis K."/>
            <person name="Ovchinnikova G."/>
            <person name="Pati A."/>
            <person name="Chen A."/>
            <person name="Palaniappan K."/>
            <person name="Land M."/>
            <person name="Hauser L."/>
            <person name="Chang Y.J."/>
            <person name="Jeffries C.D."/>
            <person name="Detter J.C."/>
            <person name="Brettin T."/>
            <person name="Rohde M."/>
            <person name="Goker M."/>
            <person name="Bristow J."/>
            <person name="Eisen J.A."/>
            <person name="Markowitz V."/>
            <person name="Hugenholtz P."/>
            <person name="Kyrpides N.C."/>
            <person name="Klenk H.P."/>
            <person name="Chen F."/>
        </authorList>
    </citation>
    <scope>NUCLEOTIDE SEQUENCE [LARGE SCALE GENOMIC DNA]</scope>
    <source>
        <strain evidence="2">ATCC 700099 / DSM 44233 / CIP 104796 / JCM 9543 / NBRC 105858 / Y-104</strain>
    </source>
</reference>
<evidence type="ECO:0000313" key="2">
    <source>
        <dbReference type="Proteomes" id="UP000002218"/>
    </source>
</evidence>
<name>C8X5Y4_NAKMY</name>
<dbReference type="OrthoDB" id="4552724at2"/>